<proteinExistence type="predicted"/>
<organism evidence="3 4">
    <name type="scientific">Acropora cervicornis</name>
    <name type="common">Staghorn coral</name>
    <dbReference type="NCBI Taxonomy" id="6130"/>
    <lineage>
        <taxon>Eukaryota</taxon>
        <taxon>Metazoa</taxon>
        <taxon>Cnidaria</taxon>
        <taxon>Anthozoa</taxon>
        <taxon>Hexacorallia</taxon>
        <taxon>Scleractinia</taxon>
        <taxon>Astrocoeniina</taxon>
        <taxon>Acroporidae</taxon>
        <taxon>Acropora</taxon>
    </lineage>
</organism>
<sequence>MKSLALCFVLVFAVYGSELNLKSSTKGRSTEVNVTESQRENIETVAIKVRRVHVDRDQNGNFEDATMLKVNIQVSVIDGIVHVNKSKAIHASVTAFHFFAEIVTKTGSNGQVGKMLIVEEEITQVNNKVVEQIDVKQVLITLDSANNELLAKRQMTVIALKDSAIHKKPASDDTHKYPDGMTESFSKHGLCAAFYKLPFAARIAIVAVIALFGLGTFGCCLYMFCCKPPAQGKKLDLKDFEDKFYYDVDLEAPPLENKVPIEKQQLVIDA</sequence>
<comment type="caution">
    <text evidence="3">The sequence shown here is derived from an EMBL/GenBank/DDBJ whole genome shotgun (WGS) entry which is preliminary data.</text>
</comment>
<dbReference type="AlphaFoldDB" id="A0AAD9R0H8"/>
<evidence type="ECO:0000256" key="1">
    <source>
        <dbReference type="SAM" id="Phobius"/>
    </source>
</evidence>
<keyword evidence="4" id="KW-1185">Reference proteome</keyword>
<reference evidence="3" key="2">
    <citation type="journal article" date="2023" name="Science">
        <title>Genomic signatures of disease resistance in endangered staghorn corals.</title>
        <authorList>
            <person name="Vollmer S.V."/>
            <person name="Selwyn J.D."/>
            <person name="Despard B.A."/>
            <person name="Roesel C.L."/>
        </authorList>
    </citation>
    <scope>NUCLEOTIDE SEQUENCE</scope>
    <source>
        <strain evidence="3">K2</strain>
    </source>
</reference>
<evidence type="ECO:0000313" key="4">
    <source>
        <dbReference type="Proteomes" id="UP001249851"/>
    </source>
</evidence>
<dbReference type="InterPro" id="IPR042319">
    <property type="entry name" value="GINM1"/>
</dbReference>
<keyword evidence="1" id="KW-0472">Membrane</keyword>
<gene>
    <name evidence="3" type="ORF">P5673_004556</name>
</gene>
<keyword evidence="1" id="KW-1133">Transmembrane helix</keyword>
<dbReference type="PANTHER" id="PTHR28549">
    <property type="entry name" value="GLYCOPROTEIN INTEGRAL MEMBRANE PROTEIN 1"/>
    <property type="match status" value="1"/>
</dbReference>
<feature type="chain" id="PRO_5042044419" evidence="2">
    <location>
        <begin position="17"/>
        <end position="270"/>
    </location>
</feature>
<keyword evidence="1" id="KW-0812">Transmembrane</keyword>
<keyword evidence="2" id="KW-0732">Signal</keyword>
<accession>A0AAD9R0H8</accession>
<feature type="transmembrane region" description="Helical" evidence="1">
    <location>
        <begin position="199"/>
        <end position="224"/>
    </location>
</feature>
<reference evidence="3" key="1">
    <citation type="journal article" date="2023" name="G3 (Bethesda)">
        <title>Whole genome assembly and annotation of the endangered Caribbean coral Acropora cervicornis.</title>
        <authorList>
            <person name="Selwyn J.D."/>
            <person name="Vollmer S.V."/>
        </authorList>
    </citation>
    <scope>NUCLEOTIDE SEQUENCE</scope>
    <source>
        <strain evidence="3">K2</strain>
    </source>
</reference>
<feature type="signal peptide" evidence="2">
    <location>
        <begin position="1"/>
        <end position="16"/>
    </location>
</feature>
<dbReference type="EMBL" id="JARQWQ010000007">
    <property type="protein sequence ID" value="KAK2570851.1"/>
    <property type="molecule type" value="Genomic_DNA"/>
</dbReference>
<dbReference type="Proteomes" id="UP001249851">
    <property type="component" value="Unassembled WGS sequence"/>
</dbReference>
<protein>
    <submittedName>
        <fullName evidence="3">Uncharacterized protein</fullName>
    </submittedName>
</protein>
<name>A0AAD9R0H8_ACRCE</name>
<evidence type="ECO:0000313" key="3">
    <source>
        <dbReference type="EMBL" id="KAK2570851.1"/>
    </source>
</evidence>
<evidence type="ECO:0000256" key="2">
    <source>
        <dbReference type="SAM" id="SignalP"/>
    </source>
</evidence>